<dbReference type="PANTHER" id="PTHR30222:SF12">
    <property type="entry name" value="NORSPERMIDINE SENSOR"/>
    <property type="match status" value="1"/>
</dbReference>
<proteinExistence type="inferred from homology"/>
<feature type="signal peptide" evidence="6">
    <location>
        <begin position="1"/>
        <end position="22"/>
    </location>
</feature>
<keyword evidence="3 6" id="KW-0732">Signal</keyword>
<dbReference type="SUPFAM" id="SSF53850">
    <property type="entry name" value="Periplasmic binding protein-like II"/>
    <property type="match status" value="1"/>
</dbReference>
<dbReference type="AlphaFoldDB" id="A0A3R7IIB1"/>
<dbReference type="CDD" id="cd13664">
    <property type="entry name" value="PBP2_PotD_PotF_like_3"/>
    <property type="match status" value="1"/>
</dbReference>
<evidence type="ECO:0000256" key="4">
    <source>
        <dbReference type="ARBA" id="ARBA00022764"/>
    </source>
</evidence>
<dbReference type="PIRSF" id="PIRSF019574">
    <property type="entry name" value="Periplasmic_polyamine_BP"/>
    <property type="match status" value="1"/>
</dbReference>
<evidence type="ECO:0000256" key="1">
    <source>
        <dbReference type="ARBA" id="ARBA00004418"/>
    </source>
</evidence>
<dbReference type="GO" id="GO:0019808">
    <property type="term" value="F:polyamine binding"/>
    <property type="evidence" value="ECO:0007669"/>
    <property type="project" value="InterPro"/>
</dbReference>
<dbReference type="RefSeq" id="WP_120348551.1">
    <property type="nucleotide sequence ID" value="NZ_MCAS01000056.1"/>
</dbReference>
<dbReference type="EMBL" id="MCAS01000056">
    <property type="protein sequence ID" value="RKF33430.1"/>
    <property type="molecule type" value="Genomic_DNA"/>
</dbReference>
<reference evidence="7 8" key="1">
    <citation type="submission" date="2016-07" db="EMBL/GenBank/DDBJ databases">
        <title>Genome analysis of Burkholderia fungorum ES3-20.</title>
        <authorList>
            <person name="Xu D."/>
            <person name="Yao R."/>
            <person name="Zheng S."/>
        </authorList>
    </citation>
    <scope>NUCLEOTIDE SEQUENCE [LARGE SCALE GENOMIC DNA]</scope>
    <source>
        <strain evidence="7 8">ES3-20</strain>
    </source>
</reference>
<dbReference type="GO" id="GO:0042597">
    <property type="term" value="C:periplasmic space"/>
    <property type="evidence" value="ECO:0007669"/>
    <property type="project" value="UniProtKB-SubCell"/>
</dbReference>
<evidence type="ECO:0000313" key="7">
    <source>
        <dbReference type="EMBL" id="RKF33430.1"/>
    </source>
</evidence>
<keyword evidence="2 5" id="KW-0813">Transport</keyword>
<dbReference type="PRINTS" id="PR00909">
    <property type="entry name" value="SPERMDNBNDNG"/>
</dbReference>
<dbReference type="InterPro" id="IPR001188">
    <property type="entry name" value="Sperm_putr-bd"/>
</dbReference>
<dbReference type="Proteomes" id="UP000283709">
    <property type="component" value="Unassembled WGS sequence"/>
</dbReference>
<evidence type="ECO:0000256" key="5">
    <source>
        <dbReference type="PIRNR" id="PIRNR019574"/>
    </source>
</evidence>
<accession>A0A3R7IIB1</accession>
<evidence type="ECO:0000256" key="3">
    <source>
        <dbReference type="ARBA" id="ARBA00022729"/>
    </source>
</evidence>
<dbReference type="PANTHER" id="PTHR30222">
    <property type="entry name" value="SPERMIDINE/PUTRESCINE-BINDING PERIPLASMIC PROTEIN"/>
    <property type="match status" value="1"/>
</dbReference>
<comment type="similarity">
    <text evidence="5">Belongs to the bacterial solute-binding protein PotD/PotF family.</text>
</comment>
<comment type="function">
    <text evidence="5">Required for the activity of the bacterial periplasmic transport system of putrescine.</text>
</comment>
<keyword evidence="4 5" id="KW-0574">Periplasm</keyword>
<evidence type="ECO:0000256" key="2">
    <source>
        <dbReference type="ARBA" id="ARBA00022448"/>
    </source>
</evidence>
<organism evidence="7 8">
    <name type="scientific">Paraburkholderia fungorum</name>
    <dbReference type="NCBI Taxonomy" id="134537"/>
    <lineage>
        <taxon>Bacteria</taxon>
        <taxon>Pseudomonadati</taxon>
        <taxon>Pseudomonadota</taxon>
        <taxon>Betaproteobacteria</taxon>
        <taxon>Burkholderiales</taxon>
        <taxon>Burkholderiaceae</taxon>
        <taxon>Paraburkholderia</taxon>
    </lineage>
</organism>
<evidence type="ECO:0000256" key="6">
    <source>
        <dbReference type="SAM" id="SignalP"/>
    </source>
</evidence>
<dbReference type="GO" id="GO:0015846">
    <property type="term" value="P:polyamine transport"/>
    <property type="evidence" value="ECO:0007669"/>
    <property type="project" value="InterPro"/>
</dbReference>
<comment type="subcellular location">
    <subcellularLocation>
        <location evidence="1 5">Periplasm</location>
    </subcellularLocation>
</comment>
<sequence>MRFIKQQLLGAALLCVASASQAAGVLHFANWSDYYPPQLLQKFEKDTGIKATLDSYDGNDTLTAKLKAGSGNYDVIVPSDSYIQILAKDGLLMKLDHSQLPNFKNVKAPFNAPSFDPKRDYTMPYMWGTTGFSYDTARVPGGKLPDSWKSLFEPIPELKGKIGMLDSEEDVYMDAAWYLGLNECTENPEDAKKILALLQKQKPSVATYNNDGTIERMIAGEVIMHEQWNGAYFRVKEKKPSVVYVYPKEGVRFWMDNFAIPSKAQNVKEAYIFINWMMQPENIALASNFTKYNNAIAGSDKFMDAALFKDPAINTPQDMTSRFRPFKLCSPAALALRSKVWVKFKQ</sequence>
<feature type="chain" id="PRO_5018786245" description="Putrescine-binding periplasmic protein" evidence="6">
    <location>
        <begin position="23"/>
        <end position="346"/>
    </location>
</feature>
<gene>
    <name evidence="7" type="ORF">BCY88_10255</name>
</gene>
<evidence type="ECO:0000313" key="8">
    <source>
        <dbReference type="Proteomes" id="UP000283709"/>
    </source>
</evidence>
<dbReference type="Pfam" id="PF13416">
    <property type="entry name" value="SBP_bac_8"/>
    <property type="match status" value="1"/>
</dbReference>
<comment type="caution">
    <text evidence="7">The sequence shown here is derived from an EMBL/GenBank/DDBJ whole genome shotgun (WGS) entry which is preliminary data.</text>
</comment>
<dbReference type="OrthoDB" id="9769319at2"/>
<name>A0A3R7IIB1_9BURK</name>
<protein>
    <recommendedName>
        <fullName evidence="5">Putrescine-binding periplasmic protein</fullName>
    </recommendedName>
</protein>
<dbReference type="InterPro" id="IPR006059">
    <property type="entry name" value="SBP"/>
</dbReference>
<dbReference type="Gene3D" id="3.40.190.10">
    <property type="entry name" value="Periplasmic binding protein-like II"/>
    <property type="match status" value="2"/>
</dbReference>